<feature type="region of interest" description="Disordered" evidence="8">
    <location>
        <begin position="80"/>
        <end position="112"/>
    </location>
</feature>
<feature type="compositionally biased region" description="Basic and acidic residues" evidence="8">
    <location>
        <begin position="103"/>
        <end position="112"/>
    </location>
</feature>
<proteinExistence type="predicted"/>
<keyword evidence="4" id="KW-0949">S-adenosyl-L-methionine</keyword>
<keyword evidence="11" id="KW-1185">Reference proteome</keyword>
<dbReference type="Gramene" id="TraesLAC5A03G02538480.1">
    <property type="protein sequence ID" value="TraesLAC5A03G02538480.1"/>
    <property type="gene ID" value="TraesLAC5A03G02538480"/>
</dbReference>
<gene>
    <name evidence="10" type="primary">LOC123102252</name>
</gene>
<keyword evidence="6" id="KW-0238">DNA-binding</keyword>
<keyword evidence="5" id="KW-0677">Repeat</keyword>
<dbReference type="Gramene" id="TraesMAC5A03G02583040.1">
    <property type="protein sequence ID" value="TraesMAC5A03G02583040.1"/>
    <property type="gene ID" value="TraesMAC5A03G02583040"/>
</dbReference>
<dbReference type="EnsemblPlants" id="TraesCS5A02G051400.1">
    <property type="protein sequence ID" value="TraesCS5A02G051400.1"/>
    <property type="gene ID" value="TraesCS5A02G051400"/>
</dbReference>
<keyword evidence="2" id="KW-0489">Methyltransferase</keyword>
<evidence type="ECO:0000256" key="8">
    <source>
        <dbReference type="SAM" id="MobiDB-lite"/>
    </source>
</evidence>
<dbReference type="SUPFAM" id="SSF53335">
    <property type="entry name" value="S-adenosyl-L-methionine-dependent methyltransferases"/>
    <property type="match status" value="2"/>
</dbReference>
<dbReference type="CDD" id="cd02440">
    <property type="entry name" value="AdoMet_MTases"/>
    <property type="match status" value="1"/>
</dbReference>
<dbReference type="Gramene" id="TraesLDM5A03G02587680.1">
    <property type="protein sequence ID" value="TraesLDM5A03G02587680.1"/>
    <property type="gene ID" value="TraesLDM5A03G02587680"/>
</dbReference>
<dbReference type="InterPro" id="IPR050390">
    <property type="entry name" value="C5-Methyltransferase"/>
</dbReference>
<dbReference type="PROSITE" id="PS51680">
    <property type="entry name" value="SAM_MT_DRM"/>
    <property type="match status" value="1"/>
</dbReference>
<dbReference type="GO" id="GO:0003677">
    <property type="term" value="F:DNA binding"/>
    <property type="evidence" value="ECO:0007669"/>
    <property type="project" value="UniProtKB-KW"/>
</dbReference>
<comment type="subcellular location">
    <subcellularLocation>
        <location evidence="1">Nucleus</location>
    </subcellularLocation>
</comment>
<dbReference type="Proteomes" id="UP000019116">
    <property type="component" value="Chromosome 5A"/>
</dbReference>
<dbReference type="Gramene" id="TraesCS5A03G0129900.1">
    <property type="protein sequence ID" value="TraesCS5A03G0129900.1.CDS"/>
    <property type="gene ID" value="TraesCS5A03G0129900"/>
</dbReference>
<evidence type="ECO:0000256" key="3">
    <source>
        <dbReference type="ARBA" id="ARBA00022679"/>
    </source>
</evidence>
<evidence type="ECO:0000313" key="10">
    <source>
        <dbReference type="EnsemblPlants" id="TraesCS5A02G051400.1"/>
    </source>
</evidence>
<evidence type="ECO:0000256" key="7">
    <source>
        <dbReference type="ARBA" id="ARBA00023242"/>
    </source>
</evidence>
<dbReference type="Gramene" id="TraesARI5A03G02625190.1">
    <property type="protein sequence ID" value="TraesARI5A03G02625190.1"/>
    <property type="gene ID" value="TraesARI5A03G02625190"/>
</dbReference>
<evidence type="ECO:0000256" key="1">
    <source>
        <dbReference type="ARBA" id="ARBA00004123"/>
    </source>
</evidence>
<feature type="compositionally biased region" description="Polar residues" evidence="8">
    <location>
        <begin position="283"/>
        <end position="294"/>
    </location>
</feature>
<dbReference type="PANTHER" id="PTHR23068:SF11">
    <property type="entry name" value="INACTIVE DNA (CYTOSINE-5)-METHYLTRANSFERASE DRM3-RELATED"/>
    <property type="match status" value="1"/>
</dbReference>
<accession>A0A3B6KAC3</accession>
<dbReference type="Gramene" id="TraesSTA5A03G02575630.1">
    <property type="protein sequence ID" value="TraesSTA5A03G02575630.1"/>
    <property type="gene ID" value="TraesSTA5A03G02575630"/>
</dbReference>
<dbReference type="Gramene" id="TraesJUL5A03G02603920.1">
    <property type="protein sequence ID" value="TraesJUL5A03G02603920.1"/>
    <property type="gene ID" value="TraesJUL5A03G02603920"/>
</dbReference>
<name>A0A3B6KAC3_WHEAT</name>
<dbReference type="GO" id="GO:0008168">
    <property type="term" value="F:methyltransferase activity"/>
    <property type="evidence" value="ECO:0007669"/>
    <property type="project" value="UniProtKB-KW"/>
</dbReference>
<dbReference type="Gramene" id="TraesCS5A02G051400.1">
    <property type="protein sequence ID" value="TraesCS5A02G051400.1"/>
    <property type="gene ID" value="TraesCS5A02G051400"/>
</dbReference>
<evidence type="ECO:0000313" key="11">
    <source>
        <dbReference type="Proteomes" id="UP000019116"/>
    </source>
</evidence>
<evidence type="ECO:0000256" key="4">
    <source>
        <dbReference type="ARBA" id="ARBA00022691"/>
    </source>
</evidence>
<keyword evidence="7" id="KW-0539">Nucleus</keyword>
<dbReference type="GO" id="GO:0032259">
    <property type="term" value="P:methylation"/>
    <property type="evidence" value="ECO:0007669"/>
    <property type="project" value="UniProtKB-KW"/>
</dbReference>
<keyword evidence="3" id="KW-0808">Transferase</keyword>
<dbReference type="InterPro" id="IPR029063">
    <property type="entry name" value="SAM-dependent_MTases_sf"/>
</dbReference>
<dbReference type="OMA" id="RACPSKS"/>
<dbReference type="GeneID" id="123102252"/>
<evidence type="ECO:0000256" key="6">
    <source>
        <dbReference type="ARBA" id="ARBA00023125"/>
    </source>
</evidence>
<dbReference type="Gene3D" id="3.40.50.150">
    <property type="entry name" value="Vaccinia Virus protein VP39"/>
    <property type="match status" value="2"/>
</dbReference>
<dbReference type="OrthoDB" id="641149at2759"/>
<dbReference type="AlphaFoldDB" id="A0A3B6KAC3"/>
<dbReference type="Gramene" id="TraesJAG5A03G02585800.1">
    <property type="protein sequence ID" value="TraesJAG5A03G02585800.1"/>
    <property type="gene ID" value="TraesJAG5A03G02585800"/>
</dbReference>
<feature type="domain" description="SAM-dependent MTase DRM-type" evidence="9">
    <location>
        <begin position="318"/>
        <end position="646"/>
    </location>
</feature>
<dbReference type="SMR" id="A0A3B6KAC3"/>
<sequence length="647" mass="72082">MVKIEDCDGDGAADPPQPNPAPAPTAVKAEEAIDDGQPGTSSSYLRSHFIGMGFSPLLVDKMLQKHGDHDSNTILESLLSHHNSGSESSSSLGSLFDSDNEENSSKQDIKPEPDSFLERRSYLLRTMNFSQTEVDLAFDQLGEDALLDQLVDFIVTAQGGVLSGDMENGHATNEVKAESLFGVMDKTLHLLQMGFTEEEVSLAIDSFGQEAAVQELADSIFARRIASTIEQKQVKIESEFLGEHGEQETEYSTYHQRLNYYDDDDDNKRVKKAKHIFRDDRGASSSHAVNQPTPWLSGGVGSAGDGYLKEEDYEMTSGPRANVRGDLAKPPFFLYGNVVNITKDAWSEISGFLSGVQPEFINSQLFSALMRREGYLHNLPTERRHVVVPKSPMTIEDAVPSARHYWPTWDTRKHIGSVTSEVAGIEQLCEMLGKTIKDSRGFLSEEKRAQILHQCKMANLIWIGQDRLGPLQPNQMERILGYPSNHTNLFGLNPPDRIGAMKYAFQTDTIAYLLSVLKDIYPDGLRVLSIYSGVGGAEIALHRLGIPLKCVVSVEESDVNRKILKRWWAKTEQSGVLRQLNGIWKLKTDALEDLFKEFGGFDLVVGGNYSSYRGGTTVNATMGMDSGKYFEYVRVLQRVRSMQHFFK</sequence>
<dbReference type="InterPro" id="IPR030380">
    <property type="entry name" value="SAM_MeTfrase_DRM"/>
</dbReference>
<feature type="compositionally biased region" description="Low complexity" evidence="8">
    <location>
        <begin position="80"/>
        <end position="97"/>
    </location>
</feature>
<dbReference type="Gramene" id="TraesNOR5A03G02603890.1">
    <property type="protein sequence ID" value="TraesNOR5A03G02603890.1"/>
    <property type="gene ID" value="TraesNOR5A03G02603890"/>
</dbReference>
<dbReference type="Gramene" id="TraesSYM5A03G02612420.1">
    <property type="protein sequence ID" value="TraesSYM5A03G02612420.1"/>
    <property type="gene ID" value="TraesSYM5A03G02612420"/>
</dbReference>
<evidence type="ECO:0000256" key="2">
    <source>
        <dbReference type="ARBA" id="ARBA00022603"/>
    </source>
</evidence>
<organism evidence="10">
    <name type="scientific">Triticum aestivum</name>
    <name type="common">Wheat</name>
    <dbReference type="NCBI Taxonomy" id="4565"/>
    <lineage>
        <taxon>Eukaryota</taxon>
        <taxon>Viridiplantae</taxon>
        <taxon>Streptophyta</taxon>
        <taxon>Embryophyta</taxon>
        <taxon>Tracheophyta</taxon>
        <taxon>Spermatophyta</taxon>
        <taxon>Magnoliopsida</taxon>
        <taxon>Liliopsida</taxon>
        <taxon>Poales</taxon>
        <taxon>Poaceae</taxon>
        <taxon>BOP clade</taxon>
        <taxon>Pooideae</taxon>
        <taxon>Triticodae</taxon>
        <taxon>Triticeae</taxon>
        <taxon>Triticinae</taxon>
        <taxon>Triticum</taxon>
    </lineage>
</organism>
<dbReference type="PANTHER" id="PTHR23068">
    <property type="entry name" value="DNA CYTOSINE-5- -METHYLTRANSFERASE 3-RELATED"/>
    <property type="match status" value="1"/>
</dbReference>
<dbReference type="RefSeq" id="XP_044379487.1">
    <property type="nucleotide sequence ID" value="XM_044523552.1"/>
</dbReference>
<feature type="region of interest" description="Disordered" evidence="8">
    <location>
        <begin position="1"/>
        <end position="44"/>
    </location>
</feature>
<dbReference type="GO" id="GO:0005634">
    <property type="term" value="C:nucleus"/>
    <property type="evidence" value="ECO:0007669"/>
    <property type="project" value="UniProtKB-SubCell"/>
</dbReference>
<evidence type="ECO:0000259" key="9">
    <source>
        <dbReference type="PROSITE" id="PS51680"/>
    </source>
</evidence>
<reference evidence="10" key="1">
    <citation type="submission" date="2018-08" db="EMBL/GenBank/DDBJ databases">
        <authorList>
            <person name="Rossello M."/>
        </authorList>
    </citation>
    <scope>NUCLEOTIDE SEQUENCE [LARGE SCALE GENOMIC DNA]</scope>
    <source>
        <strain evidence="10">cv. Chinese Spring</strain>
    </source>
</reference>
<feature type="region of interest" description="Disordered" evidence="8">
    <location>
        <begin position="282"/>
        <end position="301"/>
    </location>
</feature>
<evidence type="ECO:0000256" key="5">
    <source>
        <dbReference type="ARBA" id="ARBA00022737"/>
    </source>
</evidence>
<dbReference type="Gramene" id="TraesPARA_EIv1.0_1614190.1">
    <property type="protein sequence ID" value="TraesPARA_EIv1.0_1614190.1.CDS"/>
    <property type="gene ID" value="TraesPARA_EIv1.0_1614190"/>
</dbReference>
<protein>
    <recommendedName>
        <fullName evidence="9">SAM-dependent MTase DRM-type domain-containing protein</fullName>
    </recommendedName>
</protein>
<reference evidence="10" key="2">
    <citation type="submission" date="2018-10" db="UniProtKB">
        <authorList>
            <consortium name="EnsemblPlants"/>
        </authorList>
    </citation>
    <scope>IDENTIFICATION</scope>
</reference>